<dbReference type="Proteomes" id="UP000886653">
    <property type="component" value="Unassembled WGS sequence"/>
</dbReference>
<sequence length="63" mass="6589">MISFGSLKPPTRFHTNYLPTKTIESSPTTTAFVGTTESNVSTDTATGAEDVIVVNVAINSLTG</sequence>
<accession>A0A9P6NY36</accession>
<protein>
    <submittedName>
        <fullName evidence="1">Uncharacterized protein</fullName>
    </submittedName>
</protein>
<keyword evidence="2" id="KW-1185">Reference proteome</keyword>
<organism evidence="1 2">
    <name type="scientific">Cronartium quercuum f. sp. fusiforme G11</name>
    <dbReference type="NCBI Taxonomy" id="708437"/>
    <lineage>
        <taxon>Eukaryota</taxon>
        <taxon>Fungi</taxon>
        <taxon>Dikarya</taxon>
        <taxon>Basidiomycota</taxon>
        <taxon>Pucciniomycotina</taxon>
        <taxon>Pucciniomycetes</taxon>
        <taxon>Pucciniales</taxon>
        <taxon>Coleosporiaceae</taxon>
        <taxon>Cronartium</taxon>
    </lineage>
</organism>
<dbReference type="EMBL" id="MU167208">
    <property type="protein sequence ID" value="KAG0152537.1"/>
    <property type="molecule type" value="Genomic_DNA"/>
</dbReference>
<name>A0A9P6NY36_9BASI</name>
<comment type="caution">
    <text evidence="1">The sequence shown here is derived from an EMBL/GenBank/DDBJ whole genome shotgun (WGS) entry which is preliminary data.</text>
</comment>
<dbReference type="AlphaFoldDB" id="A0A9P6NY36"/>
<proteinExistence type="predicted"/>
<evidence type="ECO:0000313" key="2">
    <source>
        <dbReference type="Proteomes" id="UP000886653"/>
    </source>
</evidence>
<reference evidence="1" key="1">
    <citation type="submission" date="2013-11" db="EMBL/GenBank/DDBJ databases">
        <title>Genome sequence of the fusiform rust pathogen reveals effectors for host alternation and coevolution with pine.</title>
        <authorList>
            <consortium name="DOE Joint Genome Institute"/>
            <person name="Smith K."/>
            <person name="Pendleton A."/>
            <person name="Kubisiak T."/>
            <person name="Anderson C."/>
            <person name="Salamov A."/>
            <person name="Aerts A."/>
            <person name="Riley R."/>
            <person name="Clum A."/>
            <person name="Lindquist E."/>
            <person name="Ence D."/>
            <person name="Campbell M."/>
            <person name="Kronenberg Z."/>
            <person name="Feau N."/>
            <person name="Dhillon B."/>
            <person name="Hamelin R."/>
            <person name="Burleigh J."/>
            <person name="Smith J."/>
            <person name="Yandell M."/>
            <person name="Nelson C."/>
            <person name="Grigoriev I."/>
            <person name="Davis J."/>
        </authorList>
    </citation>
    <scope>NUCLEOTIDE SEQUENCE</scope>
    <source>
        <strain evidence="1">G11</strain>
    </source>
</reference>
<gene>
    <name evidence="1" type="ORF">CROQUDRAFT_103004</name>
</gene>
<evidence type="ECO:0000313" key="1">
    <source>
        <dbReference type="EMBL" id="KAG0152537.1"/>
    </source>
</evidence>